<dbReference type="AlphaFoldDB" id="A0A834Z7P0"/>
<proteinExistence type="predicted"/>
<keyword evidence="2" id="KW-1185">Reference proteome</keyword>
<sequence length="143" mass="16254">MDTKDTSPSVLLFFDKQRFIFNYEEQRSGGANHRPSGHKQYLDFPLTPPPERRCGSARAASSVRKTFCVLEQSARAELIARLGLITFFAFCQRNARETRPGMERVEQGKPMPFLLNPNGEGLPQHAATKARTEHYIGNYGIFY</sequence>
<accession>A0A834Z7P0</accession>
<organism evidence="1 2">
    <name type="scientific">Tetracentron sinense</name>
    <name type="common">Spur-leaf</name>
    <dbReference type="NCBI Taxonomy" id="13715"/>
    <lineage>
        <taxon>Eukaryota</taxon>
        <taxon>Viridiplantae</taxon>
        <taxon>Streptophyta</taxon>
        <taxon>Embryophyta</taxon>
        <taxon>Tracheophyta</taxon>
        <taxon>Spermatophyta</taxon>
        <taxon>Magnoliopsida</taxon>
        <taxon>Trochodendrales</taxon>
        <taxon>Trochodendraceae</taxon>
        <taxon>Tetracentron</taxon>
    </lineage>
</organism>
<evidence type="ECO:0000313" key="2">
    <source>
        <dbReference type="Proteomes" id="UP000655225"/>
    </source>
</evidence>
<name>A0A834Z7P0_TETSI</name>
<dbReference type="Proteomes" id="UP000655225">
    <property type="component" value="Unassembled WGS sequence"/>
</dbReference>
<comment type="caution">
    <text evidence="1">The sequence shown here is derived from an EMBL/GenBank/DDBJ whole genome shotgun (WGS) entry which is preliminary data.</text>
</comment>
<protein>
    <submittedName>
        <fullName evidence="1">Uncharacterized protein</fullName>
    </submittedName>
</protein>
<reference evidence="1 2" key="1">
    <citation type="submission" date="2020-04" db="EMBL/GenBank/DDBJ databases">
        <title>Plant Genome Project.</title>
        <authorList>
            <person name="Zhang R.-G."/>
        </authorList>
    </citation>
    <scope>NUCLEOTIDE SEQUENCE [LARGE SCALE GENOMIC DNA]</scope>
    <source>
        <strain evidence="1">YNK0</strain>
        <tissue evidence="1">Leaf</tissue>
    </source>
</reference>
<dbReference type="OrthoDB" id="527344at2759"/>
<evidence type="ECO:0000313" key="1">
    <source>
        <dbReference type="EMBL" id="KAF8400860.1"/>
    </source>
</evidence>
<gene>
    <name evidence="1" type="ORF">HHK36_014163</name>
</gene>
<dbReference type="EMBL" id="JABCRI010000009">
    <property type="protein sequence ID" value="KAF8400860.1"/>
    <property type="molecule type" value="Genomic_DNA"/>
</dbReference>